<dbReference type="Proteomes" id="UP001385951">
    <property type="component" value="Unassembled WGS sequence"/>
</dbReference>
<evidence type="ECO:0000256" key="6">
    <source>
        <dbReference type="ARBA" id="ARBA00023242"/>
    </source>
</evidence>
<proteinExistence type="predicted"/>
<organism evidence="9 10">
    <name type="scientific">Cerrena zonata</name>
    <dbReference type="NCBI Taxonomy" id="2478898"/>
    <lineage>
        <taxon>Eukaryota</taxon>
        <taxon>Fungi</taxon>
        <taxon>Dikarya</taxon>
        <taxon>Basidiomycota</taxon>
        <taxon>Agaricomycotina</taxon>
        <taxon>Agaricomycetes</taxon>
        <taxon>Polyporales</taxon>
        <taxon>Cerrenaceae</taxon>
        <taxon>Cerrena</taxon>
    </lineage>
</organism>
<evidence type="ECO:0000256" key="3">
    <source>
        <dbReference type="ARBA" id="ARBA00022448"/>
    </source>
</evidence>
<dbReference type="EMBL" id="JASBNA010000040">
    <property type="protein sequence ID" value="KAK7681625.1"/>
    <property type="molecule type" value="Genomic_DNA"/>
</dbReference>
<keyword evidence="4" id="KW-0963">Cytoplasm</keyword>
<keyword evidence="6" id="KW-0539">Nucleus</keyword>
<sequence>MDLQTLSNLFATTYSPDPNVQKAGELQIRKIGGQEGMIASLLQIIATENVDIATRQAAAVYLKNRVYSSYFVETVTRPDQTPIAASDRDALKSSILHLISISPNRPITLQLANTLKNIVARDFPENWPNLLESVKSLLASNNVREVGAGCVAALEIVRAFRFRQQSDVLPQLVPELMPTLVNIATNLLNTPPVNASQEIPMMLHYILKAYKTSIVLQLSKHQQSQESLVPWGRLLFGVVNLQIPKEAVPEDEEERERSEWWKAKKWAYGILGRLFHRFGNPSQLPSSMQTDYGPFAQHFVTTFAPEIFKVYLHQVEMYCSGQAWLSKKCQYLIFTFFTECVKPKATWAMLKPHYETLVQSMFSHSSLSIRPSKNSGIPTLQITSRTKTCFMTILALINRVLQSKPAAPERFGALNMTSALGHLIMRHPDVKGNMEQFLTQHVLPEFRAQEPYMRAIACEVLGTVEKSGLQWSNEQNLKAHFDGVAACLDDPELPVRVQAALCLTEMITTHESVKSTVSPQVGKVIQTLLKLSDETDLDILNNCMETMVEQYQAELLPVAAELTARLCETFTRLARESLSADDLTSPNDIDNFMSSDGEDKTFAAMGVAKTISTIISAVESSPEILAQVQEIIIPIVVLTLESKLIDLYDNVFDLVDALTYKSRRISPNMWPIFELTYKLFKSEAVDFLEEMLPSLDNFISFGPEVFKTRPDYIKMVVDIYVTAITNENLGEADGINGCKLAESLLLNLRGHCDDTLQVLIETSWKARDNIQTKGLEHANLLVLINAILYNPAAALHILENVQANASSTFLNNWFSAIKKENGLPRVHDKKLTIVALCALLELDPASVPNAVKEGWPLIVGGTLHVFKDLPKAIEARQTLEQYLKDESDDDDIIDDTLLNLNEEEEDVWDQDSAYLEMLANEGARLRAKSEKQASGEDVSDDESDDEEEIGEELGYISPLDTVDPYVTFKHALTSFQMKNAQSYQVATTSLSQDDQTVLMEVMRIAEERSAAQA</sequence>
<dbReference type="InterPro" id="IPR016024">
    <property type="entry name" value="ARM-type_fold"/>
</dbReference>
<dbReference type="GO" id="GO:0006606">
    <property type="term" value="P:protein import into nucleus"/>
    <property type="evidence" value="ECO:0007669"/>
    <property type="project" value="TreeGrafter"/>
</dbReference>
<gene>
    <name evidence="9" type="ORF">QCA50_015358</name>
</gene>
<name>A0AAW0FXZ7_9APHY</name>
<dbReference type="SUPFAM" id="SSF48371">
    <property type="entry name" value="ARM repeat"/>
    <property type="match status" value="1"/>
</dbReference>
<dbReference type="GO" id="GO:0005829">
    <property type="term" value="C:cytosol"/>
    <property type="evidence" value="ECO:0007669"/>
    <property type="project" value="TreeGrafter"/>
</dbReference>
<feature type="domain" description="Importin N-terminal" evidence="8">
    <location>
        <begin position="24"/>
        <end position="101"/>
    </location>
</feature>
<protein>
    <recommendedName>
        <fullName evidence="8">Importin N-terminal domain-containing protein</fullName>
    </recommendedName>
</protein>
<evidence type="ECO:0000256" key="5">
    <source>
        <dbReference type="ARBA" id="ARBA00022927"/>
    </source>
</evidence>
<dbReference type="PROSITE" id="PS50166">
    <property type="entry name" value="IMPORTIN_B_NT"/>
    <property type="match status" value="1"/>
</dbReference>
<reference evidence="9 10" key="1">
    <citation type="submission" date="2022-09" db="EMBL/GenBank/DDBJ databases">
        <authorList>
            <person name="Palmer J.M."/>
        </authorList>
    </citation>
    <scope>NUCLEOTIDE SEQUENCE [LARGE SCALE GENOMIC DNA]</scope>
    <source>
        <strain evidence="9 10">DSM 7382</strain>
    </source>
</reference>
<evidence type="ECO:0000313" key="10">
    <source>
        <dbReference type="Proteomes" id="UP001385951"/>
    </source>
</evidence>
<dbReference type="PANTHER" id="PTHR10997">
    <property type="entry name" value="IMPORTIN-7, 8, 11"/>
    <property type="match status" value="1"/>
</dbReference>
<dbReference type="InterPro" id="IPR001494">
    <property type="entry name" value="Importin-beta_N"/>
</dbReference>
<dbReference type="Gene3D" id="1.25.10.10">
    <property type="entry name" value="Leucine-rich Repeat Variant"/>
    <property type="match status" value="2"/>
</dbReference>
<evidence type="ECO:0000256" key="1">
    <source>
        <dbReference type="ARBA" id="ARBA00004123"/>
    </source>
</evidence>
<comment type="subcellular location">
    <subcellularLocation>
        <location evidence="2">Cytoplasm</location>
    </subcellularLocation>
    <subcellularLocation>
        <location evidence="1">Nucleus</location>
    </subcellularLocation>
</comment>
<keyword evidence="10" id="KW-1185">Reference proteome</keyword>
<keyword evidence="5" id="KW-0653">Protein transport</keyword>
<accession>A0AAW0FXZ7</accession>
<evidence type="ECO:0000256" key="7">
    <source>
        <dbReference type="SAM" id="MobiDB-lite"/>
    </source>
</evidence>
<dbReference type="GO" id="GO:0005635">
    <property type="term" value="C:nuclear envelope"/>
    <property type="evidence" value="ECO:0007669"/>
    <property type="project" value="TreeGrafter"/>
</dbReference>
<dbReference type="AlphaFoldDB" id="A0AAW0FXZ7"/>
<evidence type="ECO:0000256" key="4">
    <source>
        <dbReference type="ARBA" id="ARBA00022490"/>
    </source>
</evidence>
<evidence type="ECO:0000313" key="9">
    <source>
        <dbReference type="EMBL" id="KAK7681625.1"/>
    </source>
</evidence>
<feature type="compositionally biased region" description="Acidic residues" evidence="7">
    <location>
        <begin position="937"/>
        <end position="949"/>
    </location>
</feature>
<comment type="caution">
    <text evidence="9">The sequence shown here is derived from an EMBL/GenBank/DDBJ whole genome shotgun (WGS) entry which is preliminary data.</text>
</comment>
<keyword evidence="3" id="KW-0813">Transport</keyword>
<feature type="region of interest" description="Disordered" evidence="7">
    <location>
        <begin position="926"/>
        <end position="949"/>
    </location>
</feature>
<dbReference type="Pfam" id="PF03810">
    <property type="entry name" value="IBN_N"/>
    <property type="match status" value="1"/>
</dbReference>
<evidence type="ECO:0000259" key="8">
    <source>
        <dbReference type="PROSITE" id="PS50166"/>
    </source>
</evidence>
<dbReference type="SMART" id="SM00913">
    <property type="entry name" value="IBN_N"/>
    <property type="match status" value="1"/>
</dbReference>
<dbReference type="InterPro" id="IPR011989">
    <property type="entry name" value="ARM-like"/>
</dbReference>
<evidence type="ECO:0000256" key="2">
    <source>
        <dbReference type="ARBA" id="ARBA00004496"/>
    </source>
</evidence>
<dbReference type="PANTHER" id="PTHR10997:SF18">
    <property type="entry name" value="D-IMPORTIN 7_RANBP7"/>
    <property type="match status" value="1"/>
</dbReference>
<dbReference type="GO" id="GO:0031267">
    <property type="term" value="F:small GTPase binding"/>
    <property type="evidence" value="ECO:0007669"/>
    <property type="project" value="InterPro"/>
</dbReference>